<dbReference type="PROSITE" id="PS51257">
    <property type="entry name" value="PROKAR_LIPOPROTEIN"/>
    <property type="match status" value="1"/>
</dbReference>
<evidence type="ECO:0000313" key="3">
    <source>
        <dbReference type="EMBL" id="SFP73386.1"/>
    </source>
</evidence>
<feature type="domain" description="DUF2846" evidence="2">
    <location>
        <begin position="46"/>
        <end position="119"/>
    </location>
</feature>
<keyword evidence="1" id="KW-0732">Signal</keyword>
<dbReference type="EMBL" id="FOXF01000065">
    <property type="protein sequence ID" value="SFP73386.1"/>
    <property type="molecule type" value="Genomic_DNA"/>
</dbReference>
<evidence type="ECO:0000256" key="1">
    <source>
        <dbReference type="SAM" id="SignalP"/>
    </source>
</evidence>
<dbReference type="RefSeq" id="WP_093143672.1">
    <property type="nucleotide sequence ID" value="NZ_FOXF01000065.1"/>
</dbReference>
<feature type="signal peptide" evidence="1">
    <location>
        <begin position="1"/>
        <end position="20"/>
    </location>
</feature>
<dbReference type="Pfam" id="PF11008">
    <property type="entry name" value="DUF2846"/>
    <property type="match status" value="1"/>
</dbReference>
<feature type="chain" id="PRO_5024950925" description="DUF2846 domain-containing protein" evidence="1">
    <location>
        <begin position="21"/>
        <end position="187"/>
    </location>
</feature>
<dbReference type="Proteomes" id="UP000243745">
    <property type="component" value="Unassembled WGS sequence"/>
</dbReference>
<protein>
    <recommendedName>
        <fullName evidence="2">DUF2846 domain-containing protein</fullName>
    </recommendedName>
</protein>
<organism evidence="3 4">
    <name type="scientific">Ruminobacter amylophilus</name>
    <dbReference type="NCBI Taxonomy" id="867"/>
    <lineage>
        <taxon>Bacteria</taxon>
        <taxon>Pseudomonadati</taxon>
        <taxon>Pseudomonadota</taxon>
        <taxon>Gammaproteobacteria</taxon>
        <taxon>Aeromonadales</taxon>
        <taxon>Succinivibrionaceae</taxon>
        <taxon>Ruminobacter</taxon>
    </lineage>
</organism>
<gene>
    <name evidence="3" type="ORF">SAMN02910344_02180</name>
</gene>
<name>A0A662ZL91_9GAMM</name>
<keyword evidence="4" id="KW-1185">Reference proteome</keyword>
<evidence type="ECO:0000259" key="2">
    <source>
        <dbReference type="Pfam" id="PF11008"/>
    </source>
</evidence>
<dbReference type="AlphaFoldDB" id="A0A662ZL91"/>
<reference evidence="3 4" key="1">
    <citation type="submission" date="2016-10" db="EMBL/GenBank/DDBJ databases">
        <authorList>
            <person name="Varghese N."/>
            <person name="Submissions S."/>
        </authorList>
    </citation>
    <scope>NUCLEOTIDE SEQUENCE [LARGE SCALE GENOMIC DNA]</scope>
    <source>
        <strain evidence="3 4">DSM 1361</strain>
    </source>
</reference>
<accession>A0A662ZL91</accession>
<evidence type="ECO:0000313" key="4">
    <source>
        <dbReference type="Proteomes" id="UP000243745"/>
    </source>
</evidence>
<dbReference type="InterPro" id="IPR022548">
    <property type="entry name" value="DUF2846"/>
</dbReference>
<proteinExistence type="predicted"/>
<dbReference type="OrthoDB" id="7375569at2"/>
<sequence>MNLIKTLTASAMLVAFSVMGTACSSVQHKDAKDVSYALDHENHNPEKAGIYVFRSKYDPTHVYRDLYLDDKFVTRIGGCGYFFREVEPGEHTVTTYSRWGNHVQVTINAEAGKEYYLMQGYDPTKFTWLTFLPTPMTIDAASIYGGRKTIDYCPNDLLPDLDGTQPDLQSNASIEKKHISEEVLSRK</sequence>